<dbReference type="RefSeq" id="XP_016767005.2">
    <property type="nucleotide sequence ID" value="XM_016911516.2"/>
</dbReference>
<dbReference type="Pfam" id="PF10507">
    <property type="entry name" value="TMEM65"/>
    <property type="match status" value="1"/>
</dbReference>
<feature type="transmembrane region" description="Helical" evidence="5">
    <location>
        <begin position="264"/>
        <end position="284"/>
    </location>
</feature>
<evidence type="ECO:0000313" key="8">
    <source>
        <dbReference type="RefSeq" id="XP_016767005.2"/>
    </source>
</evidence>
<keyword evidence="2 5" id="KW-0812">Transmembrane</keyword>
<organism evidence="6">
    <name type="scientific">Apis mellifera</name>
    <name type="common">Honeybee</name>
    <dbReference type="NCBI Taxonomy" id="7460"/>
    <lineage>
        <taxon>Eukaryota</taxon>
        <taxon>Metazoa</taxon>
        <taxon>Ecdysozoa</taxon>
        <taxon>Arthropoda</taxon>
        <taxon>Hexapoda</taxon>
        <taxon>Insecta</taxon>
        <taxon>Pterygota</taxon>
        <taxon>Neoptera</taxon>
        <taxon>Endopterygota</taxon>
        <taxon>Hymenoptera</taxon>
        <taxon>Apocrita</taxon>
        <taxon>Aculeata</taxon>
        <taxon>Apoidea</taxon>
        <taxon>Anthophila</taxon>
        <taxon>Apidae</taxon>
        <taxon>Apis</taxon>
    </lineage>
</organism>
<sequence length="288" mass="32949">MIAALTNQILFTTREIMYFSRRMSRFYYCRQKLYCMNNFLLEKHSVFSFVVNTWVIPRTCYSTENKINFSNSLTKDKIKKIVSKFNSEERELFLKTLEEYKSEEDRAGYQRQLAAFRWCNKLGRPSKIPSLKNVDPTGTYCPVPEDWLMRKYEPHLVETVPEPSTKDLILVTISNAIPFIGFGFLDNFIMIVAGDQIEMMLSKKFPISTMTAAALGNTISDIIGIGSVDYVERFAQSVGFKAPKLTPMQLNLRKTKAAANMGRVIGVTVGCIIGMTPIPIFSYFHNND</sequence>
<dbReference type="PANTHER" id="PTHR21706">
    <property type="entry name" value="TRANSMEMBRANE PROTEIN 65"/>
    <property type="match status" value="1"/>
</dbReference>
<dbReference type="InterPro" id="IPR019537">
    <property type="entry name" value="TMEM65"/>
</dbReference>
<dbReference type="OrthoDB" id="430821at2759"/>
<proteinExistence type="predicted"/>
<dbReference type="EnsemblMetazoa" id="XM_016911516">
    <property type="protein sequence ID" value="XP_016767005"/>
    <property type="gene ID" value="LOC551215"/>
</dbReference>
<comment type="subcellular location">
    <subcellularLocation>
        <location evidence="1">Membrane</location>
        <topology evidence="1">Multi-pass membrane protein</topology>
    </subcellularLocation>
</comment>
<dbReference type="PANTHER" id="PTHR21706:SF15">
    <property type="entry name" value="TRANSMEMBRANE PROTEIN 65"/>
    <property type="match status" value="1"/>
</dbReference>
<accession>A0A7M7IGR6</accession>
<gene>
    <name evidence="8" type="primary">LOC551215</name>
</gene>
<evidence type="ECO:0000313" key="7">
    <source>
        <dbReference type="Proteomes" id="UP000005203"/>
    </source>
</evidence>
<protein>
    <submittedName>
        <fullName evidence="8">Uncharacterized protein LOC551215 isoform X2</fullName>
    </submittedName>
</protein>
<name>A0A7M7IGR6_APIME</name>
<evidence type="ECO:0000256" key="3">
    <source>
        <dbReference type="ARBA" id="ARBA00022989"/>
    </source>
</evidence>
<evidence type="ECO:0000313" key="6">
    <source>
        <dbReference type="EnsemblMetazoa" id="XP_016767005"/>
    </source>
</evidence>
<accession>A0A8B7KI26</accession>
<dbReference type="GeneID" id="551215"/>
<feature type="transmembrane region" description="Helical" evidence="5">
    <location>
        <begin position="168"/>
        <end position="194"/>
    </location>
</feature>
<evidence type="ECO:0000256" key="4">
    <source>
        <dbReference type="ARBA" id="ARBA00023136"/>
    </source>
</evidence>
<reference evidence="8" key="2">
    <citation type="submission" date="2025-04" db="UniProtKB">
        <authorList>
            <consortium name="RefSeq"/>
        </authorList>
    </citation>
    <scope>IDENTIFICATION</scope>
    <source>
        <strain evidence="8">DH4</strain>
        <tissue evidence="8">Whole body</tissue>
    </source>
</reference>
<evidence type="ECO:0000256" key="5">
    <source>
        <dbReference type="SAM" id="Phobius"/>
    </source>
</evidence>
<keyword evidence="7" id="KW-1185">Reference proteome</keyword>
<dbReference type="AlphaFoldDB" id="A0A7M7IGR6"/>
<dbReference type="Proteomes" id="UP000005203">
    <property type="component" value="Linkage group LG3"/>
</dbReference>
<dbReference type="KEGG" id="ame:551215"/>
<dbReference type="GO" id="GO:0005739">
    <property type="term" value="C:mitochondrion"/>
    <property type="evidence" value="ECO:0007669"/>
    <property type="project" value="TreeGrafter"/>
</dbReference>
<keyword evidence="4 5" id="KW-0472">Membrane</keyword>
<reference evidence="6" key="1">
    <citation type="submission" date="2021-01" db="UniProtKB">
        <authorList>
            <consortium name="EnsemblMetazoa"/>
        </authorList>
    </citation>
    <scope>IDENTIFICATION</scope>
    <source>
        <strain evidence="6">DH4</strain>
    </source>
</reference>
<evidence type="ECO:0000256" key="2">
    <source>
        <dbReference type="ARBA" id="ARBA00022692"/>
    </source>
</evidence>
<dbReference type="GO" id="GO:0016020">
    <property type="term" value="C:membrane"/>
    <property type="evidence" value="ECO:0007669"/>
    <property type="project" value="UniProtKB-SubCell"/>
</dbReference>
<keyword evidence="3 5" id="KW-1133">Transmembrane helix</keyword>
<evidence type="ECO:0000256" key="1">
    <source>
        <dbReference type="ARBA" id="ARBA00004141"/>
    </source>
</evidence>